<keyword evidence="5" id="KW-0812">Transmembrane</keyword>
<feature type="transmembrane region" description="Helical" evidence="5">
    <location>
        <begin position="28"/>
        <end position="45"/>
    </location>
</feature>
<comment type="subcellular location">
    <subcellularLocation>
        <location evidence="2">Cell inner membrane</location>
    </subcellularLocation>
</comment>
<dbReference type="GO" id="GO:0005886">
    <property type="term" value="C:plasma membrane"/>
    <property type="evidence" value="ECO:0007669"/>
    <property type="project" value="UniProtKB-SubCell"/>
</dbReference>
<evidence type="ECO:0000256" key="2">
    <source>
        <dbReference type="ARBA" id="ARBA00004533"/>
    </source>
</evidence>
<keyword evidence="5" id="KW-1133">Transmembrane helix</keyword>
<evidence type="ECO:0000259" key="6">
    <source>
        <dbReference type="PROSITE" id="PS50887"/>
    </source>
</evidence>
<dbReference type="GO" id="GO:0043709">
    <property type="term" value="P:cell adhesion involved in single-species biofilm formation"/>
    <property type="evidence" value="ECO:0007669"/>
    <property type="project" value="TreeGrafter"/>
</dbReference>
<dbReference type="AlphaFoldDB" id="A0A0A1YQJ8"/>
<feature type="transmembrane region" description="Helical" evidence="5">
    <location>
        <begin position="168"/>
        <end position="185"/>
    </location>
</feature>
<dbReference type="Proteomes" id="UP000030063">
    <property type="component" value="Unassembled WGS sequence"/>
</dbReference>
<dbReference type="Pfam" id="PF00990">
    <property type="entry name" value="GGDEF"/>
    <property type="match status" value="1"/>
</dbReference>
<dbReference type="FunFam" id="3.30.70.270:FF:000001">
    <property type="entry name" value="Diguanylate cyclase domain protein"/>
    <property type="match status" value="1"/>
</dbReference>
<dbReference type="EC" id="2.7.7.65" evidence="3"/>
<dbReference type="eggNOG" id="COG3706">
    <property type="taxonomic scope" value="Bacteria"/>
</dbReference>
<dbReference type="EMBL" id="AWSQ01000001">
    <property type="protein sequence ID" value="KFX71541.1"/>
    <property type="molecule type" value="Genomic_DNA"/>
</dbReference>
<dbReference type="PANTHER" id="PTHR45138">
    <property type="entry name" value="REGULATORY COMPONENTS OF SENSORY TRANSDUCTION SYSTEM"/>
    <property type="match status" value="1"/>
</dbReference>
<feature type="transmembrane region" description="Helical" evidence="5">
    <location>
        <begin position="115"/>
        <end position="133"/>
    </location>
</feature>
<name>A0A0A1YQJ8_9PSED</name>
<keyword evidence="5" id="KW-0472">Membrane</keyword>
<dbReference type="OrthoDB" id="9812260at2"/>
<dbReference type="Gene3D" id="3.30.70.270">
    <property type="match status" value="1"/>
</dbReference>
<dbReference type="PANTHER" id="PTHR45138:SF9">
    <property type="entry name" value="DIGUANYLATE CYCLASE DGCM-RELATED"/>
    <property type="match status" value="1"/>
</dbReference>
<dbReference type="SUPFAM" id="SSF55073">
    <property type="entry name" value="Nucleotide cyclase"/>
    <property type="match status" value="1"/>
</dbReference>
<organism evidence="7 8">
    <name type="scientific">Pseudomonas taeanensis MS-3</name>
    <dbReference type="NCBI Taxonomy" id="1395571"/>
    <lineage>
        <taxon>Bacteria</taxon>
        <taxon>Pseudomonadati</taxon>
        <taxon>Pseudomonadota</taxon>
        <taxon>Gammaproteobacteria</taxon>
        <taxon>Pseudomonadales</taxon>
        <taxon>Pseudomonadaceae</taxon>
        <taxon>Pseudomonas</taxon>
    </lineage>
</organism>
<dbReference type="STRING" id="1395571.TMS3_0106340"/>
<comment type="caution">
    <text evidence="7">The sequence shown here is derived from an EMBL/GenBank/DDBJ whole genome shotgun (WGS) entry which is preliminary data.</text>
</comment>
<proteinExistence type="predicted"/>
<dbReference type="PROSITE" id="PS50887">
    <property type="entry name" value="GGDEF"/>
    <property type="match status" value="1"/>
</dbReference>
<protein>
    <recommendedName>
        <fullName evidence="3">diguanylate cyclase</fullName>
        <ecNumber evidence="3">2.7.7.65</ecNumber>
    </recommendedName>
</protein>
<sequence length="374" mass="42975">MPAEPPAISSSCFPLWREVNDVYIRSRFAGYYYLLTWALLWLTSAQPWQNLWVWGGGSVVLLTFFFLRNFSRPCKQQVAAQLQHWLRLQWTIILLHSLAWGLMLAGILYHPDIVASHFLVMLIVVVFSTALAFTYPMRMLPCALAILLVYLPSNVVKYQQGTSEIGESVALAIYLGYLGLFLYRWNREYRIGLKRELRLIQHSEELEELSRTDALTALGNRLQFNSLLPSWQANARRQNSPLSLILMDIDYFKQVNDRFGHSAGDLCLHAFAERMRQVFRRDSDVLMRVGGEEFAVLMPNTPLEQAVQLAEHFRNDLVCHPLQLHDQALPLTCSLGVGSYLPLSDDSTESFYKRIDDALYRAKANGRNRLELAE</sequence>
<dbReference type="InterPro" id="IPR050469">
    <property type="entry name" value="Diguanylate_Cyclase"/>
</dbReference>
<evidence type="ECO:0000313" key="8">
    <source>
        <dbReference type="Proteomes" id="UP000030063"/>
    </source>
</evidence>
<dbReference type="InterPro" id="IPR043128">
    <property type="entry name" value="Rev_trsase/Diguanyl_cyclase"/>
</dbReference>
<comment type="catalytic activity">
    <reaction evidence="4">
        <text>2 GTP = 3',3'-c-di-GMP + 2 diphosphate</text>
        <dbReference type="Rhea" id="RHEA:24898"/>
        <dbReference type="ChEBI" id="CHEBI:33019"/>
        <dbReference type="ChEBI" id="CHEBI:37565"/>
        <dbReference type="ChEBI" id="CHEBI:58805"/>
        <dbReference type="EC" id="2.7.7.65"/>
    </reaction>
</comment>
<evidence type="ECO:0000256" key="5">
    <source>
        <dbReference type="SAM" id="Phobius"/>
    </source>
</evidence>
<comment type="cofactor">
    <cofactor evidence="1">
        <name>Mg(2+)</name>
        <dbReference type="ChEBI" id="CHEBI:18420"/>
    </cofactor>
</comment>
<evidence type="ECO:0000256" key="1">
    <source>
        <dbReference type="ARBA" id="ARBA00001946"/>
    </source>
</evidence>
<dbReference type="SMART" id="SM00267">
    <property type="entry name" value="GGDEF"/>
    <property type="match status" value="1"/>
</dbReference>
<evidence type="ECO:0000313" key="7">
    <source>
        <dbReference type="EMBL" id="KFX71541.1"/>
    </source>
</evidence>
<reference evidence="7 8" key="1">
    <citation type="journal article" date="2014" name="Genome Announc.">
        <title>Draft Genome Sequence of Petroleum Oil-Degrading Marine Bacterium Pseudomonas taeanensis Strain MS-3, Isolated from a Crude Oil-Contaminated Seashore.</title>
        <authorList>
            <person name="Lee S.Y."/>
            <person name="Kim S.H."/>
            <person name="Lee D.G."/>
            <person name="Shin S."/>
            <person name="Yun S.H."/>
            <person name="Choi C.W."/>
            <person name="Chung Y.H."/>
            <person name="Choi J.S."/>
            <person name="Kahng H.Y."/>
            <person name="Kim S.I."/>
        </authorList>
    </citation>
    <scope>NUCLEOTIDE SEQUENCE [LARGE SCALE GENOMIC DNA]</scope>
    <source>
        <strain evidence="7 8">MS-3</strain>
    </source>
</reference>
<feature type="domain" description="GGDEF" evidence="6">
    <location>
        <begin position="240"/>
        <end position="374"/>
    </location>
</feature>
<dbReference type="InterPro" id="IPR029787">
    <property type="entry name" value="Nucleotide_cyclase"/>
</dbReference>
<feature type="transmembrane region" description="Helical" evidence="5">
    <location>
        <begin position="140"/>
        <end position="156"/>
    </location>
</feature>
<dbReference type="GO" id="GO:0052621">
    <property type="term" value="F:diguanylate cyclase activity"/>
    <property type="evidence" value="ECO:0007669"/>
    <property type="project" value="UniProtKB-EC"/>
</dbReference>
<dbReference type="GO" id="GO:1902201">
    <property type="term" value="P:negative regulation of bacterial-type flagellum-dependent cell motility"/>
    <property type="evidence" value="ECO:0007669"/>
    <property type="project" value="TreeGrafter"/>
</dbReference>
<dbReference type="CDD" id="cd01949">
    <property type="entry name" value="GGDEF"/>
    <property type="match status" value="1"/>
</dbReference>
<feature type="transmembrane region" description="Helical" evidence="5">
    <location>
        <begin position="51"/>
        <end position="67"/>
    </location>
</feature>
<dbReference type="InterPro" id="IPR000160">
    <property type="entry name" value="GGDEF_dom"/>
</dbReference>
<dbReference type="NCBIfam" id="TIGR00254">
    <property type="entry name" value="GGDEF"/>
    <property type="match status" value="1"/>
</dbReference>
<evidence type="ECO:0000256" key="4">
    <source>
        <dbReference type="ARBA" id="ARBA00034247"/>
    </source>
</evidence>
<evidence type="ECO:0000256" key="3">
    <source>
        <dbReference type="ARBA" id="ARBA00012528"/>
    </source>
</evidence>
<gene>
    <name evidence="7" type="ORF">TMS3_0106340</name>
</gene>
<accession>A0A0A1YQJ8</accession>
<dbReference type="RefSeq" id="WP_025164386.1">
    <property type="nucleotide sequence ID" value="NZ_AWSQ01000001.1"/>
</dbReference>
<keyword evidence="8" id="KW-1185">Reference proteome</keyword>
<feature type="transmembrane region" description="Helical" evidence="5">
    <location>
        <begin position="88"/>
        <end position="109"/>
    </location>
</feature>